<evidence type="ECO:0000313" key="2">
    <source>
        <dbReference type="Proteomes" id="UP001195483"/>
    </source>
</evidence>
<keyword evidence="2" id="KW-1185">Reference proteome</keyword>
<protein>
    <submittedName>
        <fullName evidence="1">Uncharacterized protein</fullName>
    </submittedName>
</protein>
<gene>
    <name evidence="1" type="ORF">CHS0354_014898</name>
</gene>
<organism evidence="1 2">
    <name type="scientific">Potamilus streckersoni</name>
    <dbReference type="NCBI Taxonomy" id="2493646"/>
    <lineage>
        <taxon>Eukaryota</taxon>
        <taxon>Metazoa</taxon>
        <taxon>Spiralia</taxon>
        <taxon>Lophotrochozoa</taxon>
        <taxon>Mollusca</taxon>
        <taxon>Bivalvia</taxon>
        <taxon>Autobranchia</taxon>
        <taxon>Heteroconchia</taxon>
        <taxon>Palaeoheterodonta</taxon>
        <taxon>Unionida</taxon>
        <taxon>Unionoidea</taxon>
        <taxon>Unionidae</taxon>
        <taxon>Ambleminae</taxon>
        <taxon>Lampsilini</taxon>
        <taxon>Potamilus</taxon>
    </lineage>
</organism>
<reference evidence="1" key="3">
    <citation type="submission" date="2023-05" db="EMBL/GenBank/DDBJ databases">
        <authorList>
            <person name="Smith C.H."/>
        </authorList>
    </citation>
    <scope>NUCLEOTIDE SEQUENCE</scope>
    <source>
        <strain evidence="1">CHS0354</strain>
        <tissue evidence="1">Mantle</tissue>
    </source>
</reference>
<name>A0AAE0SB34_9BIVA</name>
<dbReference type="AlphaFoldDB" id="A0AAE0SB34"/>
<reference evidence="1" key="2">
    <citation type="journal article" date="2021" name="Genome Biol. Evol.">
        <title>Developing a high-quality reference genome for a parasitic bivalve with doubly uniparental inheritance (Bivalvia: Unionida).</title>
        <authorList>
            <person name="Smith C.H."/>
        </authorList>
    </citation>
    <scope>NUCLEOTIDE SEQUENCE</scope>
    <source>
        <strain evidence="1">CHS0354</strain>
        <tissue evidence="1">Mantle</tissue>
    </source>
</reference>
<evidence type="ECO:0000313" key="1">
    <source>
        <dbReference type="EMBL" id="KAK3588323.1"/>
    </source>
</evidence>
<reference evidence="1" key="1">
    <citation type="journal article" date="2021" name="Genome Biol. Evol.">
        <title>A High-Quality Reference Genome for a Parasitic Bivalve with Doubly Uniparental Inheritance (Bivalvia: Unionida).</title>
        <authorList>
            <person name="Smith C.H."/>
        </authorList>
    </citation>
    <scope>NUCLEOTIDE SEQUENCE</scope>
    <source>
        <strain evidence="1">CHS0354</strain>
    </source>
</reference>
<proteinExistence type="predicted"/>
<dbReference type="Proteomes" id="UP001195483">
    <property type="component" value="Unassembled WGS sequence"/>
</dbReference>
<accession>A0AAE0SB34</accession>
<sequence length="94" mass="10550">MQRITADYLLADLEQLVSKTNRHLGNPVVDSDAETNKYADDQESKYVLVSGGIMHSFLNLNNNGIKNLRAPDLDDATENTYMIKNSNNELFSSK</sequence>
<dbReference type="EMBL" id="JAEAOA010000914">
    <property type="protein sequence ID" value="KAK3588323.1"/>
    <property type="molecule type" value="Genomic_DNA"/>
</dbReference>
<comment type="caution">
    <text evidence="1">The sequence shown here is derived from an EMBL/GenBank/DDBJ whole genome shotgun (WGS) entry which is preliminary data.</text>
</comment>